<keyword evidence="2" id="KW-0234">DNA repair</keyword>
<accession>A0A0M3TLG1</accession>
<proteinExistence type="inferred from homology"/>
<dbReference type="InterPro" id="IPR012340">
    <property type="entry name" value="NA-bd_OB-fold"/>
</dbReference>
<dbReference type="PANTHER" id="PTHR10302:SF0">
    <property type="entry name" value="SINGLE-STRANDED DNA-BINDING PROTEIN, MITOCHONDRIAL"/>
    <property type="match status" value="1"/>
</dbReference>
<dbReference type="PANTHER" id="PTHR10302">
    <property type="entry name" value="SINGLE-STRANDED DNA-BINDING PROTEIN"/>
    <property type="match status" value="1"/>
</dbReference>
<evidence type="ECO:0000313" key="5">
    <source>
        <dbReference type="EMBL" id="ALE39035.1"/>
    </source>
</evidence>
<dbReference type="GO" id="GO:0003697">
    <property type="term" value="F:single-stranded DNA binding"/>
    <property type="evidence" value="ECO:0007669"/>
    <property type="project" value="UniProtKB-UniRule"/>
</dbReference>
<organism evidence="5">
    <name type="scientific">Leptospira interrogans serovar Hardjo str. Norma</name>
    <dbReference type="NCBI Taxonomy" id="1279460"/>
    <lineage>
        <taxon>Bacteria</taxon>
        <taxon>Pseudomonadati</taxon>
        <taxon>Spirochaetota</taxon>
        <taxon>Spirochaetia</taxon>
        <taxon>Leptospirales</taxon>
        <taxon>Leptospiraceae</taxon>
        <taxon>Leptospira</taxon>
    </lineage>
</organism>
<dbReference type="GO" id="GO:0006281">
    <property type="term" value="P:DNA repair"/>
    <property type="evidence" value="ECO:0007669"/>
    <property type="project" value="UniProtKB-UniRule"/>
</dbReference>
<dbReference type="Pfam" id="PF00436">
    <property type="entry name" value="SSB"/>
    <property type="match status" value="1"/>
</dbReference>
<dbReference type="SUPFAM" id="SSF50249">
    <property type="entry name" value="Nucleic acid-binding proteins"/>
    <property type="match status" value="1"/>
</dbReference>
<evidence type="ECO:0000256" key="4">
    <source>
        <dbReference type="SAM" id="MobiDB-lite"/>
    </source>
</evidence>
<dbReference type="AlphaFoldDB" id="A0A0M3TLG1"/>
<dbReference type="FunFam" id="2.40.50.140:FF:000461">
    <property type="entry name" value="Single-stranded DNA-binding protein"/>
    <property type="match status" value="1"/>
</dbReference>
<evidence type="ECO:0000256" key="3">
    <source>
        <dbReference type="PIRNR" id="PIRNR002070"/>
    </source>
</evidence>
<feature type="region of interest" description="Disordered" evidence="4">
    <location>
        <begin position="107"/>
        <end position="150"/>
    </location>
</feature>
<evidence type="ECO:0000313" key="6">
    <source>
        <dbReference type="Proteomes" id="UP000056502"/>
    </source>
</evidence>
<keyword evidence="1 2" id="KW-0238">DNA-binding</keyword>
<dbReference type="PROSITE" id="PS50935">
    <property type="entry name" value="SSB"/>
    <property type="match status" value="1"/>
</dbReference>
<gene>
    <name evidence="5" type="primary">ssb2</name>
    <name evidence="5" type="ORF">G436_1846</name>
</gene>
<dbReference type="GeneID" id="61141997"/>
<feature type="compositionally biased region" description="Low complexity" evidence="4">
    <location>
        <begin position="113"/>
        <end position="133"/>
    </location>
</feature>
<evidence type="ECO:0000256" key="2">
    <source>
        <dbReference type="HAMAP-Rule" id="MF_00984"/>
    </source>
</evidence>
<keyword evidence="2" id="KW-0227">DNA damage</keyword>
<dbReference type="InterPro" id="IPR011344">
    <property type="entry name" value="ssDNA-bd"/>
</dbReference>
<dbReference type="HAMAP" id="MF_00984">
    <property type="entry name" value="SSB"/>
    <property type="match status" value="1"/>
</dbReference>
<dbReference type="InterPro" id="IPR000424">
    <property type="entry name" value="Primosome_PriB/ssb"/>
</dbReference>
<dbReference type="GO" id="GO:0009295">
    <property type="term" value="C:nucleoid"/>
    <property type="evidence" value="ECO:0007669"/>
    <property type="project" value="TreeGrafter"/>
</dbReference>
<dbReference type="GO" id="GO:0006260">
    <property type="term" value="P:DNA replication"/>
    <property type="evidence" value="ECO:0007669"/>
    <property type="project" value="UniProtKB-UniRule"/>
</dbReference>
<dbReference type="NCBIfam" id="TIGR00621">
    <property type="entry name" value="ssb"/>
    <property type="match status" value="1"/>
</dbReference>
<dbReference type="GO" id="GO:0006310">
    <property type="term" value="P:DNA recombination"/>
    <property type="evidence" value="ECO:0007669"/>
    <property type="project" value="UniProtKB-UniRule"/>
</dbReference>
<dbReference type="Gene3D" id="2.40.50.140">
    <property type="entry name" value="Nucleic acid-binding proteins"/>
    <property type="match status" value="1"/>
</dbReference>
<evidence type="ECO:0000256" key="1">
    <source>
        <dbReference type="ARBA" id="ARBA00023125"/>
    </source>
</evidence>
<name>A0A0M3TLG1_LEPIR</name>
<dbReference type="CDD" id="cd04496">
    <property type="entry name" value="SSB_OBF"/>
    <property type="match status" value="1"/>
</dbReference>
<sequence length="150" mass="16408">MANDINRVTLVGRFTRDPEFKSINGTSLVNFSLANGRTYVSNGEKREESHFFDCEVWGKPADIIQQYCKKGKQIAIEGRLKQDTWETPEGKKASRIRIVVENFQLLGSKDDSSSGSSVSSSPASAGGNSYPSSPEYYNAAADGGDDDIPF</sequence>
<keyword evidence="2" id="KW-0235">DNA replication</keyword>
<dbReference type="EMBL" id="CP012603">
    <property type="protein sequence ID" value="ALE39035.1"/>
    <property type="molecule type" value="Genomic_DNA"/>
</dbReference>
<comment type="subunit">
    <text evidence="2">Homotetramer.</text>
</comment>
<dbReference type="PIRSF" id="PIRSF002070">
    <property type="entry name" value="SSB"/>
    <property type="match status" value="1"/>
</dbReference>
<dbReference type="RefSeq" id="WP_001262509.1">
    <property type="nucleotide sequence ID" value="NZ_CP012603.1"/>
</dbReference>
<dbReference type="Proteomes" id="UP000056502">
    <property type="component" value="Chromosome I"/>
</dbReference>
<keyword evidence="2" id="KW-0233">DNA recombination</keyword>
<dbReference type="PATRIC" id="fig|1279460.3.peg.1857"/>
<comment type="caution">
    <text evidence="2">Lacks conserved residue(s) required for the propagation of feature annotation.</text>
</comment>
<comment type="function">
    <text evidence="2">Plays an important role in DNA replication, recombination and repair. Binds to ssDNA and to an array of partner proteins to recruit them to their sites of action during DNA metabolism.</text>
</comment>
<feature type="short sequence motif" description="Important for interaction with partner proteins" evidence="2">
    <location>
        <begin position="145"/>
        <end position="150"/>
    </location>
</feature>
<protein>
    <recommendedName>
        <fullName evidence="2 3">Single-stranded DNA-binding protein</fullName>
        <shortName evidence="2">SSB</shortName>
    </recommendedName>
</protein>
<reference evidence="5 6" key="1">
    <citation type="journal article" date="2015" name="Genome Announc.">
        <title>Whole-Genome Sequence of Leptospira interrogans Serovar Hardjo Subtype Hardjoprajitno Strain Norma, Isolated from Cattle in a Leptospirosis Outbreak in Brazil.</title>
        <authorList>
            <person name="Cosate M.R."/>
            <person name="Soares S.C."/>
            <person name="Mendes T.A."/>
            <person name="Raittz R.T."/>
            <person name="Moreira E.C."/>
            <person name="Leite R."/>
            <person name="Fernandes G.R."/>
            <person name="Haddad J.P."/>
            <person name="Ortega J.M."/>
        </authorList>
    </citation>
    <scope>NUCLEOTIDE SEQUENCE [LARGE SCALE GENOMIC DNA]</scope>
    <source>
        <strain evidence="5 6">Norma</strain>
    </source>
</reference>